<evidence type="ECO:0000256" key="2">
    <source>
        <dbReference type="ARBA" id="ARBA00022691"/>
    </source>
</evidence>
<dbReference type="Proteomes" id="UP000193409">
    <property type="component" value="Unassembled WGS sequence"/>
</dbReference>
<dbReference type="GO" id="GO:0003676">
    <property type="term" value="F:nucleic acid binding"/>
    <property type="evidence" value="ECO:0007669"/>
    <property type="project" value="InterPro"/>
</dbReference>
<dbReference type="InterPro" id="IPR002052">
    <property type="entry name" value="DNA_methylase_N6_adenine_CS"/>
</dbReference>
<reference evidence="4 5" key="1">
    <citation type="submission" date="2017-03" db="EMBL/GenBank/DDBJ databases">
        <authorList>
            <person name="Afonso C.L."/>
            <person name="Miller P.J."/>
            <person name="Scott M.A."/>
            <person name="Spackman E."/>
            <person name="Goraichik I."/>
            <person name="Dimitrov K.M."/>
            <person name="Suarez D.L."/>
            <person name="Swayne D.E."/>
        </authorList>
    </citation>
    <scope>NUCLEOTIDE SEQUENCE [LARGE SCALE GENOMIC DNA]</scope>
    <source>
        <strain evidence="4 5">CECT 7680</strain>
    </source>
</reference>
<dbReference type="PROSITE" id="PS00092">
    <property type="entry name" value="N6_MTASE"/>
    <property type="match status" value="1"/>
</dbReference>
<dbReference type="OrthoDB" id="5489421at2"/>
<dbReference type="EC" id="2.1.1.223" evidence="4"/>
<accession>A0A1Y5TNB4</accession>
<dbReference type="CDD" id="cd02440">
    <property type="entry name" value="AdoMet_MTases"/>
    <property type="match status" value="1"/>
</dbReference>
<organism evidence="4 5">
    <name type="scientific">Pseudoruegeria aquimaris</name>
    <dbReference type="NCBI Taxonomy" id="393663"/>
    <lineage>
        <taxon>Bacteria</taxon>
        <taxon>Pseudomonadati</taxon>
        <taxon>Pseudomonadota</taxon>
        <taxon>Alphaproteobacteria</taxon>
        <taxon>Rhodobacterales</taxon>
        <taxon>Roseobacteraceae</taxon>
        <taxon>Pseudoruegeria</taxon>
    </lineage>
</organism>
<keyword evidence="5" id="KW-1185">Reference proteome</keyword>
<dbReference type="InterPro" id="IPR029063">
    <property type="entry name" value="SAM-dependent_MTases_sf"/>
</dbReference>
<keyword evidence="4" id="KW-0808">Transferase</keyword>
<evidence type="ECO:0000256" key="1">
    <source>
        <dbReference type="ARBA" id="ARBA00022603"/>
    </source>
</evidence>
<dbReference type="RefSeq" id="WP_085870063.1">
    <property type="nucleotide sequence ID" value="NZ_FWFQ01000047.1"/>
</dbReference>
<gene>
    <name evidence="4" type="primary">yfiC</name>
    <name evidence="4" type="ORF">PSA7680_03599</name>
</gene>
<dbReference type="GO" id="GO:0032259">
    <property type="term" value="P:methylation"/>
    <property type="evidence" value="ECO:0007669"/>
    <property type="project" value="UniProtKB-KW"/>
</dbReference>
<keyword evidence="1 4" id="KW-0489">Methyltransferase</keyword>
<dbReference type="GO" id="GO:0008170">
    <property type="term" value="F:N-methyltransferase activity"/>
    <property type="evidence" value="ECO:0007669"/>
    <property type="project" value="UniProtKB-ARBA"/>
</dbReference>
<dbReference type="EMBL" id="FWFQ01000047">
    <property type="protein sequence ID" value="SLN68095.1"/>
    <property type="molecule type" value="Genomic_DNA"/>
</dbReference>
<protein>
    <submittedName>
        <fullName evidence="4">tRNA1(Val) (Adenine(37)-N6)-methyltransferase</fullName>
        <ecNumber evidence="4">2.1.1.223</ecNumber>
    </submittedName>
</protein>
<evidence type="ECO:0000313" key="4">
    <source>
        <dbReference type="EMBL" id="SLN68095.1"/>
    </source>
</evidence>
<dbReference type="AlphaFoldDB" id="A0A1Y5TNB4"/>
<sequence>MTAADLTCDAFLGGRLSIWQPRKGYRAGVDPVLLAAAVDARPGQSVLELGCGAGVASLCLGARVPGLQLTGVEIQPFYAGLARRNAQQNGLGLAVHEADLARLPTELKARSFDHVIANPPYFLRSRGTEAPDAGRERAMGEATPLSDWLMAAARRLAPKGWLTLIQDAERLPDLLAAMPGALGSLSVLPLAAREGRPAHRILLKARKGGRAAFRLHPPILLHEGRAHQRDGEDYTAAISAVLRDGAALPLPG</sequence>
<feature type="domain" description="Methyltransferase small" evidence="3">
    <location>
        <begin position="33"/>
        <end position="122"/>
    </location>
</feature>
<dbReference type="PANTHER" id="PTHR47739:SF1">
    <property type="entry name" value="TRNA1(VAL) (ADENINE(37)-N6)-METHYLTRANSFERASE"/>
    <property type="match status" value="1"/>
</dbReference>
<keyword evidence="2" id="KW-0949">S-adenosyl-L-methionine</keyword>
<evidence type="ECO:0000313" key="5">
    <source>
        <dbReference type="Proteomes" id="UP000193409"/>
    </source>
</evidence>
<dbReference type="PANTHER" id="PTHR47739">
    <property type="entry name" value="TRNA1(VAL) (ADENINE(37)-N6)-METHYLTRANSFERASE"/>
    <property type="match status" value="1"/>
</dbReference>
<dbReference type="Pfam" id="PF05175">
    <property type="entry name" value="MTS"/>
    <property type="match status" value="1"/>
</dbReference>
<name>A0A1Y5TNB4_9RHOB</name>
<dbReference type="SUPFAM" id="SSF53335">
    <property type="entry name" value="S-adenosyl-L-methionine-dependent methyltransferases"/>
    <property type="match status" value="1"/>
</dbReference>
<dbReference type="GO" id="GO:0008757">
    <property type="term" value="F:S-adenosylmethionine-dependent methyltransferase activity"/>
    <property type="evidence" value="ECO:0007669"/>
    <property type="project" value="UniProtKB-ARBA"/>
</dbReference>
<proteinExistence type="predicted"/>
<evidence type="ECO:0000259" key="3">
    <source>
        <dbReference type="Pfam" id="PF05175"/>
    </source>
</evidence>
<dbReference type="InterPro" id="IPR007848">
    <property type="entry name" value="Small_mtfrase_dom"/>
</dbReference>
<dbReference type="Gene3D" id="3.40.50.150">
    <property type="entry name" value="Vaccinia Virus protein VP39"/>
    <property type="match status" value="1"/>
</dbReference>
<dbReference type="InterPro" id="IPR050210">
    <property type="entry name" value="tRNA_Adenine-N(6)_MTase"/>
</dbReference>